<evidence type="ECO:0000313" key="9">
    <source>
        <dbReference type="WBParaSite" id="L893_g1104.t1"/>
    </source>
</evidence>
<proteinExistence type="inferred from homology"/>
<feature type="region of interest" description="Disordered" evidence="6">
    <location>
        <begin position="176"/>
        <end position="201"/>
    </location>
</feature>
<dbReference type="AlphaFoldDB" id="A0A1I7XYZ1"/>
<feature type="transmembrane region" description="Helical" evidence="7">
    <location>
        <begin position="272"/>
        <end position="293"/>
    </location>
</feature>
<feature type="transmembrane region" description="Helical" evidence="7">
    <location>
        <begin position="134"/>
        <end position="155"/>
    </location>
</feature>
<feature type="transmembrane region" description="Helical" evidence="7">
    <location>
        <begin position="68"/>
        <end position="90"/>
    </location>
</feature>
<protein>
    <submittedName>
        <fullName evidence="9">Zinc transporter ZIP8</fullName>
    </submittedName>
</protein>
<reference evidence="9" key="1">
    <citation type="submission" date="2016-11" db="UniProtKB">
        <authorList>
            <consortium name="WormBaseParasite"/>
        </authorList>
    </citation>
    <scope>IDENTIFICATION</scope>
</reference>
<dbReference type="WBParaSite" id="L893_g1104.t1">
    <property type="protein sequence ID" value="L893_g1104.t1"/>
    <property type="gene ID" value="L893_g1104"/>
</dbReference>
<evidence type="ECO:0000256" key="2">
    <source>
        <dbReference type="ARBA" id="ARBA00006939"/>
    </source>
</evidence>
<evidence type="ECO:0000256" key="1">
    <source>
        <dbReference type="ARBA" id="ARBA00004141"/>
    </source>
</evidence>
<evidence type="ECO:0000256" key="7">
    <source>
        <dbReference type="SAM" id="Phobius"/>
    </source>
</evidence>
<dbReference type="Pfam" id="PF02535">
    <property type="entry name" value="Zip"/>
    <property type="match status" value="1"/>
</dbReference>
<evidence type="ECO:0000256" key="4">
    <source>
        <dbReference type="ARBA" id="ARBA00022989"/>
    </source>
</evidence>
<dbReference type="GO" id="GO:0071578">
    <property type="term" value="P:zinc ion import across plasma membrane"/>
    <property type="evidence" value="ECO:0007669"/>
    <property type="project" value="TreeGrafter"/>
</dbReference>
<dbReference type="Proteomes" id="UP000095287">
    <property type="component" value="Unplaced"/>
</dbReference>
<keyword evidence="3 7" id="KW-0812">Transmembrane</keyword>
<dbReference type="GO" id="GO:0005886">
    <property type="term" value="C:plasma membrane"/>
    <property type="evidence" value="ECO:0007669"/>
    <property type="project" value="TreeGrafter"/>
</dbReference>
<feature type="transmembrane region" description="Helical" evidence="7">
    <location>
        <begin position="299"/>
        <end position="318"/>
    </location>
</feature>
<evidence type="ECO:0000256" key="3">
    <source>
        <dbReference type="ARBA" id="ARBA00022692"/>
    </source>
</evidence>
<dbReference type="GO" id="GO:0140410">
    <property type="term" value="F:monoatomic cation:bicarbonate symporter activity"/>
    <property type="evidence" value="ECO:0007669"/>
    <property type="project" value="TreeGrafter"/>
</dbReference>
<evidence type="ECO:0000256" key="6">
    <source>
        <dbReference type="SAM" id="MobiDB-lite"/>
    </source>
</evidence>
<keyword evidence="4 7" id="KW-1133">Transmembrane helix</keyword>
<feature type="compositionally biased region" description="Polar residues" evidence="6">
    <location>
        <begin position="176"/>
        <end position="185"/>
    </location>
</feature>
<name>A0A1I7XYZ1_9BILA</name>
<comment type="similarity">
    <text evidence="2">Belongs to the ZIP transporter (TC 2.A.5) family.</text>
</comment>
<organism evidence="8 9">
    <name type="scientific">Steinernema glaseri</name>
    <dbReference type="NCBI Taxonomy" id="37863"/>
    <lineage>
        <taxon>Eukaryota</taxon>
        <taxon>Metazoa</taxon>
        <taxon>Ecdysozoa</taxon>
        <taxon>Nematoda</taxon>
        <taxon>Chromadorea</taxon>
        <taxon>Rhabditida</taxon>
        <taxon>Tylenchina</taxon>
        <taxon>Panagrolaimomorpha</taxon>
        <taxon>Strongyloidoidea</taxon>
        <taxon>Steinernematidae</taxon>
        <taxon>Steinernema</taxon>
    </lineage>
</organism>
<sequence length="364" mass="39201">MMGHSHDHDHSHGHSHDHATSVDHETFCSTLLVNATCNLMEQCVELLKGDDGHHHDHDTQEAPPMWQVWTLGLSLLTIISGSAACGVLVLPCLSQRVYSKVLTFFVALGVGSLSGSAVFHLLPEAFGLHGDPGFMPKACMVIAGIYLFFTVDKFLNLVMDCRKKNKKVADGSAALTESPSLDVEQSSNHTHNHNHGHSHGQGGSSIASVAWLVIFSDGLHNFIDGLAIGVALKKDIMAGVSLSVAVLCEEFPHELGDCAILISSGMSYKQAFAYNLLSAATCFLGFVFGVCIGDLDRKSVLAVAGGMFLYISLCSMLSDMNEKCEEAMERGMRKGITTLALQFTGLFSGLFLMYALQQFGGHSH</sequence>
<dbReference type="GO" id="GO:0030003">
    <property type="term" value="P:intracellular monoatomic cation homeostasis"/>
    <property type="evidence" value="ECO:0007669"/>
    <property type="project" value="TreeGrafter"/>
</dbReference>
<keyword evidence="5 7" id="KW-0472">Membrane</keyword>
<evidence type="ECO:0000313" key="8">
    <source>
        <dbReference type="Proteomes" id="UP000095287"/>
    </source>
</evidence>
<evidence type="ECO:0000256" key="5">
    <source>
        <dbReference type="ARBA" id="ARBA00023136"/>
    </source>
</evidence>
<dbReference type="InterPro" id="IPR050799">
    <property type="entry name" value="ZIP_Transporter"/>
</dbReference>
<feature type="transmembrane region" description="Helical" evidence="7">
    <location>
        <begin position="339"/>
        <end position="356"/>
    </location>
</feature>
<comment type="subcellular location">
    <subcellularLocation>
        <location evidence="1">Membrane</location>
        <topology evidence="1">Multi-pass membrane protein</topology>
    </subcellularLocation>
</comment>
<dbReference type="PANTHER" id="PTHR12191:SF37">
    <property type="entry name" value="ZINC TRANSPORTER FOI"/>
    <property type="match status" value="1"/>
</dbReference>
<dbReference type="InterPro" id="IPR003689">
    <property type="entry name" value="ZIP"/>
</dbReference>
<dbReference type="PANTHER" id="PTHR12191">
    <property type="entry name" value="SOLUTE CARRIER FAMILY 39"/>
    <property type="match status" value="1"/>
</dbReference>
<keyword evidence="8" id="KW-1185">Reference proteome</keyword>
<feature type="transmembrane region" description="Helical" evidence="7">
    <location>
        <begin position="102"/>
        <end position="122"/>
    </location>
</feature>
<accession>A0A1I7XYZ1</accession>
<dbReference type="GO" id="GO:0005385">
    <property type="term" value="F:zinc ion transmembrane transporter activity"/>
    <property type="evidence" value="ECO:0007669"/>
    <property type="project" value="TreeGrafter"/>
</dbReference>